<evidence type="ECO:0008006" key="2">
    <source>
        <dbReference type="Google" id="ProtNLM"/>
    </source>
</evidence>
<sequence>MLSHASFAGQPSPFLTRNESPFALIFGLPLASSAQLLNANQSRWISSVNISNTINEQSKNNESLFVDIETLNVNFLYDYGFKENWMLRVQLPYVSNSGGFLDSAIDGYHQALGLPEDVRPFFAQDQIDINVTQNNTTTFSLNSPQSSVGDVSFQVAWQAQQSTQSALSYWLSLKLPTGDARKLTGSGGTDIAAWAAGNYLLTGTQWLYGQTGLLFMSDGDVLKNSQKNWALFGNAGIKFQPWDALELKTQLDFHSAFYDSDIEFLGDVIQLTFGGSYLVSKKHKIDFAIVEDIKNGASPDVNFNISWWVSY</sequence>
<gene>
    <name evidence="1" type="ORF">MNBD_GAMMA11-710</name>
</gene>
<accession>A0A3B0WW89</accession>
<dbReference type="AlphaFoldDB" id="A0A3B0WW89"/>
<dbReference type="EMBL" id="UOFG01000118">
    <property type="protein sequence ID" value="VAW60295.1"/>
    <property type="molecule type" value="Genomic_DNA"/>
</dbReference>
<name>A0A3B0WW89_9ZZZZ</name>
<dbReference type="InterPro" id="IPR021523">
    <property type="entry name" value="DUF3187"/>
</dbReference>
<protein>
    <recommendedName>
        <fullName evidence="2">DUF3187 family protein</fullName>
    </recommendedName>
</protein>
<dbReference type="Pfam" id="PF11383">
    <property type="entry name" value="DUF3187"/>
    <property type="match status" value="1"/>
</dbReference>
<evidence type="ECO:0000313" key="1">
    <source>
        <dbReference type="EMBL" id="VAW60295.1"/>
    </source>
</evidence>
<proteinExistence type="predicted"/>
<organism evidence="1">
    <name type="scientific">hydrothermal vent metagenome</name>
    <dbReference type="NCBI Taxonomy" id="652676"/>
    <lineage>
        <taxon>unclassified sequences</taxon>
        <taxon>metagenomes</taxon>
        <taxon>ecological metagenomes</taxon>
    </lineage>
</organism>
<reference evidence="1" key="1">
    <citation type="submission" date="2018-06" db="EMBL/GenBank/DDBJ databases">
        <authorList>
            <person name="Zhirakovskaya E."/>
        </authorList>
    </citation>
    <scope>NUCLEOTIDE SEQUENCE</scope>
</reference>